<keyword evidence="1" id="KW-0489">Methyltransferase</keyword>
<name>A0ABP7GGI1_9MICO</name>
<dbReference type="SUPFAM" id="SSF53335">
    <property type="entry name" value="S-adenosyl-L-methionine-dependent methyltransferases"/>
    <property type="match status" value="1"/>
</dbReference>
<evidence type="ECO:0000256" key="3">
    <source>
        <dbReference type="ARBA" id="ARBA00022691"/>
    </source>
</evidence>
<dbReference type="PANTHER" id="PTHR10509">
    <property type="entry name" value="O-METHYLTRANSFERASE-RELATED"/>
    <property type="match status" value="1"/>
</dbReference>
<protein>
    <submittedName>
        <fullName evidence="4">O-methyltransferase</fullName>
    </submittedName>
</protein>
<comment type="caution">
    <text evidence="4">The sequence shown here is derived from an EMBL/GenBank/DDBJ whole genome shotgun (WGS) entry which is preliminary data.</text>
</comment>
<dbReference type="Pfam" id="PF01596">
    <property type="entry name" value="Methyltransf_3"/>
    <property type="match status" value="1"/>
</dbReference>
<gene>
    <name evidence="4" type="ORF">GCM10022240_12760</name>
</gene>
<dbReference type="Gene3D" id="3.40.50.150">
    <property type="entry name" value="Vaccinia Virus protein VP39"/>
    <property type="match status" value="1"/>
</dbReference>
<dbReference type="PANTHER" id="PTHR10509:SF85">
    <property type="entry name" value="O-METHYLTRANSFERASE RV1220C-RELATED"/>
    <property type="match status" value="1"/>
</dbReference>
<keyword evidence="2" id="KW-0808">Transferase</keyword>
<dbReference type="PROSITE" id="PS51682">
    <property type="entry name" value="SAM_OMT_I"/>
    <property type="match status" value="1"/>
</dbReference>
<keyword evidence="5" id="KW-1185">Reference proteome</keyword>
<dbReference type="EMBL" id="BAABAF010000004">
    <property type="protein sequence ID" value="GAA3761679.1"/>
    <property type="molecule type" value="Genomic_DNA"/>
</dbReference>
<evidence type="ECO:0000313" key="5">
    <source>
        <dbReference type="Proteomes" id="UP001500540"/>
    </source>
</evidence>
<dbReference type="Proteomes" id="UP001500540">
    <property type="component" value="Unassembled WGS sequence"/>
</dbReference>
<evidence type="ECO:0000256" key="1">
    <source>
        <dbReference type="ARBA" id="ARBA00022603"/>
    </source>
</evidence>
<accession>A0ABP7GGI1</accession>
<dbReference type="RefSeq" id="WP_344781715.1">
    <property type="nucleotide sequence ID" value="NZ_BAABAF010000004.1"/>
</dbReference>
<dbReference type="InterPro" id="IPR029063">
    <property type="entry name" value="SAM-dependent_MTases_sf"/>
</dbReference>
<dbReference type="CDD" id="cd02440">
    <property type="entry name" value="AdoMet_MTases"/>
    <property type="match status" value="1"/>
</dbReference>
<organism evidence="4 5">
    <name type="scientific">Microbacterium kribbense</name>
    <dbReference type="NCBI Taxonomy" id="433645"/>
    <lineage>
        <taxon>Bacteria</taxon>
        <taxon>Bacillati</taxon>
        <taxon>Actinomycetota</taxon>
        <taxon>Actinomycetes</taxon>
        <taxon>Micrococcales</taxon>
        <taxon>Microbacteriaceae</taxon>
        <taxon>Microbacterium</taxon>
    </lineage>
</organism>
<reference evidence="5" key="1">
    <citation type="journal article" date="2019" name="Int. J. Syst. Evol. Microbiol.">
        <title>The Global Catalogue of Microorganisms (GCM) 10K type strain sequencing project: providing services to taxonomists for standard genome sequencing and annotation.</title>
        <authorList>
            <consortium name="The Broad Institute Genomics Platform"/>
            <consortium name="The Broad Institute Genome Sequencing Center for Infectious Disease"/>
            <person name="Wu L."/>
            <person name="Ma J."/>
        </authorList>
    </citation>
    <scope>NUCLEOTIDE SEQUENCE [LARGE SCALE GENOMIC DNA]</scope>
    <source>
        <strain evidence="5">JCM 16950</strain>
    </source>
</reference>
<proteinExistence type="predicted"/>
<sequence>MSEHDANQRFVQEATAEPDHIARARAHALELGAAPISPAVGAQCAVIAAASGAQAIIEIGTGAGVSGLWLLHGAPRAILTTIDSEPEHLGVARQSFAEAKIPAARARFITGRAADVLPRMNEASYDIVLVDADPEGVIEYVEHGLRLVRPGGTVLVPRVLAGGAVSDPVRRDPITSAYRSLIQETQASPAVIGALSITGEGLLQLTTVREAPDAKTSAAGLLTGR</sequence>
<evidence type="ECO:0000256" key="2">
    <source>
        <dbReference type="ARBA" id="ARBA00022679"/>
    </source>
</evidence>
<dbReference type="InterPro" id="IPR050362">
    <property type="entry name" value="Cation-dep_OMT"/>
</dbReference>
<dbReference type="InterPro" id="IPR002935">
    <property type="entry name" value="SAM_O-MeTrfase"/>
</dbReference>
<keyword evidence="3" id="KW-0949">S-adenosyl-L-methionine</keyword>
<evidence type="ECO:0000313" key="4">
    <source>
        <dbReference type="EMBL" id="GAA3761679.1"/>
    </source>
</evidence>